<dbReference type="InterPro" id="IPR012337">
    <property type="entry name" value="RNaseH-like_sf"/>
</dbReference>
<reference evidence="7" key="1">
    <citation type="submission" date="2016-10" db="EMBL/GenBank/DDBJ databases">
        <title>Sequence of Gallionella enrichment culture.</title>
        <authorList>
            <person name="Poehlein A."/>
            <person name="Muehling M."/>
            <person name="Daniel R."/>
        </authorList>
    </citation>
    <scope>NUCLEOTIDE SEQUENCE</scope>
</reference>
<evidence type="ECO:0000256" key="3">
    <source>
        <dbReference type="ARBA" id="ARBA00022722"/>
    </source>
</evidence>
<comment type="caution">
    <text evidence="7">The sequence shown here is derived from an EMBL/GenBank/DDBJ whole genome shotgun (WGS) entry which is preliminary data.</text>
</comment>
<dbReference type="InterPro" id="IPR006641">
    <property type="entry name" value="YqgF/RNaseH-like_dom"/>
</dbReference>
<evidence type="ECO:0000256" key="4">
    <source>
        <dbReference type="ARBA" id="ARBA00022801"/>
    </source>
</evidence>
<dbReference type="GO" id="GO:0004518">
    <property type="term" value="F:nuclease activity"/>
    <property type="evidence" value="ECO:0007669"/>
    <property type="project" value="UniProtKB-KW"/>
</dbReference>
<dbReference type="SUPFAM" id="SSF53098">
    <property type="entry name" value="Ribonuclease H-like"/>
    <property type="match status" value="1"/>
</dbReference>
<dbReference type="AlphaFoldDB" id="A0A1J5Q8P8"/>
<dbReference type="PANTHER" id="PTHR33317:SF4">
    <property type="entry name" value="POLYNUCLEOTIDYL TRANSFERASE, RIBONUCLEASE H-LIKE SUPERFAMILY PROTEIN"/>
    <property type="match status" value="1"/>
</dbReference>
<evidence type="ECO:0000259" key="6">
    <source>
        <dbReference type="SMART" id="SM00732"/>
    </source>
</evidence>
<feature type="region of interest" description="Disordered" evidence="5">
    <location>
        <begin position="137"/>
        <end position="156"/>
    </location>
</feature>
<name>A0A1J5Q8P8_9ZZZZ</name>
<dbReference type="GO" id="GO:0005829">
    <property type="term" value="C:cytosol"/>
    <property type="evidence" value="ECO:0007669"/>
    <property type="project" value="TreeGrafter"/>
</dbReference>
<dbReference type="GO" id="GO:0016787">
    <property type="term" value="F:hydrolase activity"/>
    <property type="evidence" value="ECO:0007669"/>
    <property type="project" value="UniProtKB-KW"/>
</dbReference>
<dbReference type="CDD" id="cd16964">
    <property type="entry name" value="YqgF"/>
    <property type="match status" value="1"/>
</dbReference>
<dbReference type="SMART" id="SM00732">
    <property type="entry name" value="YqgFc"/>
    <property type="match status" value="1"/>
</dbReference>
<dbReference type="Gene3D" id="3.30.420.140">
    <property type="entry name" value="YqgF/RNase H-like domain"/>
    <property type="match status" value="1"/>
</dbReference>
<keyword evidence="2" id="KW-0690">Ribosome biogenesis</keyword>
<proteinExistence type="inferred from homology"/>
<dbReference type="HAMAP" id="MF_00651">
    <property type="entry name" value="Nuclease_YqgF"/>
    <property type="match status" value="1"/>
</dbReference>
<dbReference type="InterPro" id="IPR037027">
    <property type="entry name" value="YqgF/RNaseH-like_dom_sf"/>
</dbReference>
<keyword evidence="1" id="KW-0963">Cytoplasm</keyword>
<gene>
    <name evidence="7" type="primary">yqgF_10</name>
    <name evidence="7" type="ORF">GALL_420600</name>
</gene>
<protein>
    <submittedName>
        <fullName evidence="7">Putative holliday junction resolvase</fullName>
        <ecNumber evidence="7">3.1.-.-</ecNumber>
    </submittedName>
</protein>
<dbReference type="Pfam" id="PF03652">
    <property type="entry name" value="RuvX"/>
    <property type="match status" value="1"/>
</dbReference>
<dbReference type="InterPro" id="IPR005227">
    <property type="entry name" value="YqgF"/>
</dbReference>
<keyword evidence="4 7" id="KW-0378">Hydrolase</keyword>
<feature type="domain" description="YqgF/RNase H-like" evidence="6">
    <location>
        <begin position="3"/>
        <end position="103"/>
    </location>
</feature>
<evidence type="ECO:0000313" key="7">
    <source>
        <dbReference type="EMBL" id="OIQ76260.1"/>
    </source>
</evidence>
<dbReference type="PANTHER" id="PTHR33317">
    <property type="entry name" value="POLYNUCLEOTIDYL TRANSFERASE, RIBONUCLEASE H-LIKE SUPERFAMILY PROTEIN"/>
    <property type="match status" value="1"/>
</dbReference>
<dbReference type="EMBL" id="MLJW01001918">
    <property type="protein sequence ID" value="OIQ76260.1"/>
    <property type="molecule type" value="Genomic_DNA"/>
</dbReference>
<dbReference type="GO" id="GO:0000967">
    <property type="term" value="P:rRNA 5'-end processing"/>
    <property type="evidence" value="ECO:0007669"/>
    <property type="project" value="TreeGrafter"/>
</dbReference>
<evidence type="ECO:0000256" key="5">
    <source>
        <dbReference type="SAM" id="MobiDB-lite"/>
    </source>
</evidence>
<dbReference type="NCBIfam" id="TIGR00250">
    <property type="entry name" value="RNAse_H_YqgF"/>
    <property type="match status" value="1"/>
</dbReference>
<organism evidence="7">
    <name type="scientific">mine drainage metagenome</name>
    <dbReference type="NCBI Taxonomy" id="410659"/>
    <lineage>
        <taxon>unclassified sequences</taxon>
        <taxon>metagenomes</taxon>
        <taxon>ecological metagenomes</taxon>
    </lineage>
</organism>
<evidence type="ECO:0000256" key="2">
    <source>
        <dbReference type="ARBA" id="ARBA00022517"/>
    </source>
</evidence>
<sequence>MPDTLLGFDFGERRIGVAVGNSIMKIAHPLSTIDTESNDERFHIIAGLIAEWRPAQLVVGLPSHMDGSEHELSRLCRKFANRLHGRFDLPVALVDERLSSVEASLSLNEAGIHGRQQKPMLDQVAAQLILQSYLDHGAMQAPPPPAGAGATRHAEE</sequence>
<dbReference type="EC" id="3.1.-.-" evidence="7"/>
<evidence type="ECO:0000256" key="1">
    <source>
        <dbReference type="ARBA" id="ARBA00022490"/>
    </source>
</evidence>
<keyword evidence="3" id="KW-0540">Nuclease</keyword>
<accession>A0A1J5Q8P8</accession>